<reference evidence="3" key="1">
    <citation type="submission" date="2019-07" db="EMBL/GenBank/DDBJ databases">
        <authorList>
            <person name="Dittberner H."/>
        </authorList>
    </citation>
    <scope>NUCLEOTIDE SEQUENCE [LARGE SCALE GENOMIC DNA]</scope>
</reference>
<feature type="coiled-coil region" evidence="1">
    <location>
        <begin position="351"/>
        <end position="387"/>
    </location>
</feature>
<keyword evidence="1" id="KW-0175">Coiled coil</keyword>
<accession>A0A565C542</accession>
<dbReference type="EMBL" id="CABITT030000006">
    <property type="protein sequence ID" value="VVB08781.1"/>
    <property type="molecule type" value="Genomic_DNA"/>
</dbReference>
<gene>
    <name evidence="3" type="ORF">ANE_LOCUS19225</name>
</gene>
<dbReference type="AlphaFoldDB" id="A0A565C542"/>
<organism evidence="3 4">
    <name type="scientific">Arabis nemorensis</name>
    <dbReference type="NCBI Taxonomy" id="586526"/>
    <lineage>
        <taxon>Eukaryota</taxon>
        <taxon>Viridiplantae</taxon>
        <taxon>Streptophyta</taxon>
        <taxon>Embryophyta</taxon>
        <taxon>Tracheophyta</taxon>
        <taxon>Spermatophyta</taxon>
        <taxon>Magnoliopsida</taxon>
        <taxon>eudicotyledons</taxon>
        <taxon>Gunneridae</taxon>
        <taxon>Pentapetalae</taxon>
        <taxon>rosids</taxon>
        <taxon>malvids</taxon>
        <taxon>Brassicales</taxon>
        <taxon>Brassicaceae</taxon>
        <taxon>Arabideae</taxon>
        <taxon>Arabis</taxon>
    </lineage>
</organism>
<evidence type="ECO:0000313" key="4">
    <source>
        <dbReference type="Proteomes" id="UP000489600"/>
    </source>
</evidence>
<sequence length="580" mass="64982">MECDYDTFEAMTQLKWRKPSGSFYVSAGPGYSWLNPDSRSDKCGNWEFNYFFVKTDAASVENSRWPVRAGWNIIINYPVPTIGTAPKPGEKTLIPLLKKLKPQIWLEFLEQKIQRCQERITAGCYTLELVPLRPYSFPPIKPRKPRQKKEGEMVKVKFKRVNYTNVVQESPAPGRGAGENAEQTGPSAGTQGVSKCVSSQAEKAAEISLAAKKAGKPVADLPAEAAKMVSEKEVVKKRPSKAAAEGSKKKQQVVESTQKTASVEVAATGSEETGLQVSSRHAMSYAPRSLAARSTGVSAVHGECKGGIMITHGNLIIEKYERRSLRLLKKLEDYPSMKKESKKILGLEKKIAAQITAMDDLSKKAEEARKQAKYAEAELERIKVEKESLQSFHEHEKALLRSSRRHESISDNEEANRLSALLNQVMAIKDYLADFKKGGADVSDDRLKELDENFKRFEKDFDALDVEEVADDDFKMTPPSWISSTLQRGEAAAAPVNPPQTEIVAPFDQYETQMSAEEQERIDSCLRMIWKQKLGKQSLLLWRRMLPLARSSLPLTDFLSFRLLNLDSLLGSHCCRPSLF</sequence>
<feature type="compositionally biased region" description="Polar residues" evidence="2">
    <location>
        <begin position="181"/>
        <end position="195"/>
    </location>
</feature>
<evidence type="ECO:0000256" key="2">
    <source>
        <dbReference type="SAM" id="MobiDB-lite"/>
    </source>
</evidence>
<dbReference type="Proteomes" id="UP000489600">
    <property type="component" value="Unassembled WGS sequence"/>
</dbReference>
<feature type="coiled-coil region" evidence="1">
    <location>
        <begin position="440"/>
        <end position="467"/>
    </location>
</feature>
<protein>
    <submittedName>
        <fullName evidence="3">Uncharacterized protein</fullName>
    </submittedName>
</protein>
<name>A0A565C542_9BRAS</name>
<evidence type="ECO:0000256" key="1">
    <source>
        <dbReference type="SAM" id="Coils"/>
    </source>
</evidence>
<feature type="region of interest" description="Disordered" evidence="2">
    <location>
        <begin position="232"/>
        <end position="255"/>
    </location>
</feature>
<proteinExistence type="predicted"/>
<evidence type="ECO:0000313" key="3">
    <source>
        <dbReference type="EMBL" id="VVB08781.1"/>
    </source>
</evidence>
<feature type="region of interest" description="Disordered" evidence="2">
    <location>
        <begin position="167"/>
        <end position="195"/>
    </location>
</feature>
<keyword evidence="4" id="KW-1185">Reference proteome</keyword>
<comment type="caution">
    <text evidence="3">The sequence shown here is derived from an EMBL/GenBank/DDBJ whole genome shotgun (WGS) entry which is preliminary data.</text>
</comment>